<dbReference type="HOGENOM" id="CLU_010194_1_2_10"/>
<dbReference type="FunFam" id="3.40.50.720:FF:000084">
    <property type="entry name" value="Short-chain dehydrogenase reductase"/>
    <property type="match status" value="1"/>
</dbReference>
<accession>D0MJ31</accession>
<dbReference type="KEGG" id="rmr:Rmar_1603"/>
<dbReference type="STRING" id="518766.Rmar_1603"/>
<dbReference type="CDD" id="cd05233">
    <property type="entry name" value="SDR_c"/>
    <property type="match status" value="1"/>
</dbReference>
<dbReference type="AlphaFoldDB" id="D0MJ31"/>
<evidence type="ECO:0000256" key="2">
    <source>
        <dbReference type="ARBA" id="ARBA00023002"/>
    </source>
</evidence>
<dbReference type="EMBL" id="CP001807">
    <property type="protein sequence ID" value="ACY48489.1"/>
    <property type="molecule type" value="Genomic_DNA"/>
</dbReference>
<gene>
    <name evidence="4" type="ordered locus">Rmar_1603</name>
</gene>
<protein>
    <submittedName>
        <fullName evidence="4">Short-chain dehydrogenase/reductase SDR</fullName>
    </submittedName>
</protein>
<dbReference type="InterPro" id="IPR057326">
    <property type="entry name" value="KR_dom"/>
</dbReference>
<dbReference type="Proteomes" id="UP000002221">
    <property type="component" value="Chromosome"/>
</dbReference>
<dbReference type="InterPro" id="IPR002347">
    <property type="entry name" value="SDR_fam"/>
</dbReference>
<comment type="similarity">
    <text evidence="1">Belongs to the short-chain dehydrogenases/reductases (SDR) family.</text>
</comment>
<keyword evidence="2" id="KW-0560">Oxidoreductase</keyword>
<dbReference type="eggNOG" id="COG1028">
    <property type="taxonomic scope" value="Bacteria"/>
</dbReference>
<evidence type="ECO:0000259" key="3">
    <source>
        <dbReference type="SMART" id="SM00822"/>
    </source>
</evidence>
<feature type="domain" description="Ketoreductase" evidence="3">
    <location>
        <begin position="3"/>
        <end position="177"/>
    </location>
</feature>
<dbReference type="Pfam" id="PF13561">
    <property type="entry name" value="adh_short_C2"/>
    <property type="match status" value="1"/>
</dbReference>
<dbReference type="OrthoDB" id="9803333at2"/>
<evidence type="ECO:0000313" key="5">
    <source>
        <dbReference type="Proteomes" id="UP000002221"/>
    </source>
</evidence>
<dbReference type="SMART" id="SM00822">
    <property type="entry name" value="PKS_KR"/>
    <property type="match status" value="1"/>
</dbReference>
<dbReference type="Gene3D" id="3.40.50.720">
    <property type="entry name" value="NAD(P)-binding Rossmann-like Domain"/>
    <property type="match status" value="1"/>
</dbReference>
<sequence length="245" mass="26125">MSECFVVFGATGGIGRVLVDEVHRRGLGPMVLVGRRAEPLYELATRYGATAVVADARKPEAVQRVFETARQHHERVAGVAHLVGSLLLKSLVATRDEEMEDVLAQNFWSAFYVLRESVRAMMKDGGSIVLTASAVALQGLPNHEAIAAAKSAVVGLARAAAASYARRGIRINVVAPGLTETPMTASLFASPQAIERSLRYHALDRLGKPEDVARAIAFLLSPDASWITGQVLAVDGGLSSLKVLD</sequence>
<organism evidence="4 5">
    <name type="scientific">Rhodothermus marinus (strain ATCC 43812 / DSM 4252 / R-10)</name>
    <name type="common">Rhodothermus obamensis</name>
    <dbReference type="NCBI Taxonomy" id="518766"/>
    <lineage>
        <taxon>Bacteria</taxon>
        <taxon>Pseudomonadati</taxon>
        <taxon>Rhodothermota</taxon>
        <taxon>Rhodothermia</taxon>
        <taxon>Rhodothermales</taxon>
        <taxon>Rhodothermaceae</taxon>
        <taxon>Rhodothermus</taxon>
    </lineage>
</organism>
<reference evidence="4 5" key="1">
    <citation type="journal article" date="2009" name="Stand. Genomic Sci.">
        <title>Complete genome sequence of Rhodothermus marinus type strain (R-10).</title>
        <authorList>
            <person name="Nolan M."/>
            <person name="Tindall B.J."/>
            <person name="Pomrenke H."/>
            <person name="Lapidus A."/>
            <person name="Copeland A."/>
            <person name="Glavina Del Rio T."/>
            <person name="Lucas S."/>
            <person name="Chen F."/>
            <person name="Tice H."/>
            <person name="Cheng J.F."/>
            <person name="Saunders E."/>
            <person name="Han C."/>
            <person name="Bruce D."/>
            <person name="Goodwin L."/>
            <person name="Chain P."/>
            <person name="Pitluck S."/>
            <person name="Ovchinikova G."/>
            <person name="Pati A."/>
            <person name="Ivanova N."/>
            <person name="Mavromatis K."/>
            <person name="Chen A."/>
            <person name="Palaniappan K."/>
            <person name="Land M."/>
            <person name="Hauser L."/>
            <person name="Chang Y.J."/>
            <person name="Jeffries C.D."/>
            <person name="Brettin T."/>
            <person name="Goker M."/>
            <person name="Bristow J."/>
            <person name="Eisen J.A."/>
            <person name="Markowitz V."/>
            <person name="Hugenholtz P."/>
            <person name="Kyrpides N.C."/>
            <person name="Klenk H.P."/>
            <person name="Detter J.C."/>
        </authorList>
    </citation>
    <scope>NUCLEOTIDE SEQUENCE [LARGE SCALE GENOMIC DNA]</scope>
    <source>
        <strain evidence="5">ATCC 43812 / DSM 4252 / R-10</strain>
    </source>
</reference>
<proteinExistence type="inferred from homology"/>
<keyword evidence="5" id="KW-1185">Reference proteome</keyword>
<dbReference type="GO" id="GO:0016491">
    <property type="term" value="F:oxidoreductase activity"/>
    <property type="evidence" value="ECO:0007669"/>
    <property type="project" value="UniProtKB-KW"/>
</dbReference>
<dbReference type="InterPro" id="IPR051122">
    <property type="entry name" value="SDR_DHRS6-like"/>
</dbReference>
<evidence type="ECO:0000256" key="1">
    <source>
        <dbReference type="ARBA" id="ARBA00006484"/>
    </source>
</evidence>
<dbReference type="PANTHER" id="PTHR43477">
    <property type="entry name" value="DIHYDROANTICAPSIN 7-DEHYDROGENASE"/>
    <property type="match status" value="1"/>
</dbReference>
<dbReference type="SUPFAM" id="SSF51735">
    <property type="entry name" value="NAD(P)-binding Rossmann-fold domains"/>
    <property type="match status" value="1"/>
</dbReference>
<dbReference type="RefSeq" id="WP_012844100.1">
    <property type="nucleotide sequence ID" value="NC_013501.1"/>
</dbReference>
<dbReference type="PANTHER" id="PTHR43477:SF1">
    <property type="entry name" value="DIHYDROANTICAPSIN 7-DEHYDROGENASE"/>
    <property type="match status" value="1"/>
</dbReference>
<evidence type="ECO:0000313" key="4">
    <source>
        <dbReference type="EMBL" id="ACY48489.1"/>
    </source>
</evidence>
<dbReference type="InterPro" id="IPR036291">
    <property type="entry name" value="NAD(P)-bd_dom_sf"/>
</dbReference>
<name>D0MJ31_RHOM4</name>
<dbReference type="PRINTS" id="PR00081">
    <property type="entry name" value="GDHRDH"/>
</dbReference>